<reference evidence="14" key="1">
    <citation type="submission" date="2017-04" db="EMBL/GenBank/DDBJ databases">
        <authorList>
            <person name="Varghese N."/>
            <person name="Submissions S."/>
        </authorList>
    </citation>
    <scope>NUCLEOTIDE SEQUENCE [LARGE SCALE GENOMIC DNA]</scope>
    <source>
        <strain evidence="14">K3S</strain>
    </source>
</reference>
<dbReference type="InterPro" id="IPR003594">
    <property type="entry name" value="HATPase_dom"/>
</dbReference>
<dbReference type="InterPro" id="IPR004358">
    <property type="entry name" value="Sig_transdc_His_kin-like_C"/>
</dbReference>
<dbReference type="STRING" id="1519643.SAMN06295933_1822"/>
<dbReference type="InterPro" id="IPR005467">
    <property type="entry name" value="His_kinase_dom"/>
</dbReference>
<feature type="transmembrane region" description="Helical" evidence="9">
    <location>
        <begin position="152"/>
        <end position="173"/>
    </location>
</feature>
<dbReference type="SUPFAM" id="SSF158472">
    <property type="entry name" value="HAMP domain-like"/>
    <property type="match status" value="1"/>
</dbReference>
<dbReference type="EC" id="2.7.13.3" evidence="3"/>
<evidence type="ECO:0000256" key="8">
    <source>
        <dbReference type="PROSITE-ProRule" id="PRU00169"/>
    </source>
</evidence>
<feature type="domain" description="Response regulatory" evidence="11">
    <location>
        <begin position="650"/>
        <end position="769"/>
    </location>
</feature>
<dbReference type="CDD" id="cd06225">
    <property type="entry name" value="HAMP"/>
    <property type="match status" value="1"/>
</dbReference>
<evidence type="ECO:0000256" key="1">
    <source>
        <dbReference type="ARBA" id="ARBA00000085"/>
    </source>
</evidence>
<evidence type="ECO:0000256" key="9">
    <source>
        <dbReference type="SAM" id="Phobius"/>
    </source>
</evidence>
<evidence type="ECO:0000256" key="3">
    <source>
        <dbReference type="ARBA" id="ARBA00012438"/>
    </source>
</evidence>
<comment type="subcellular location">
    <subcellularLocation>
        <location evidence="2">Membrane</location>
    </subcellularLocation>
</comment>
<proteinExistence type="predicted"/>
<keyword evidence="6 13" id="KW-0418">Kinase</keyword>
<dbReference type="PRINTS" id="PR00344">
    <property type="entry name" value="BCTRLSENSOR"/>
</dbReference>
<dbReference type="PANTHER" id="PTHR45339">
    <property type="entry name" value="HYBRID SIGNAL TRANSDUCTION HISTIDINE KINASE J"/>
    <property type="match status" value="1"/>
</dbReference>
<dbReference type="SMART" id="SM00448">
    <property type="entry name" value="REC"/>
    <property type="match status" value="1"/>
</dbReference>
<keyword evidence="9" id="KW-0812">Transmembrane</keyword>
<dbReference type="Pfam" id="PF00512">
    <property type="entry name" value="HisKA"/>
    <property type="match status" value="1"/>
</dbReference>
<evidence type="ECO:0000313" key="14">
    <source>
        <dbReference type="Proteomes" id="UP000192906"/>
    </source>
</evidence>
<dbReference type="Pfam" id="PF02518">
    <property type="entry name" value="HATPase_c"/>
    <property type="match status" value="1"/>
</dbReference>
<comment type="catalytic activity">
    <reaction evidence="1">
        <text>ATP + protein L-histidine = ADP + protein N-phospho-L-histidine.</text>
        <dbReference type="EC" id="2.7.13.3"/>
    </reaction>
</comment>
<evidence type="ECO:0000256" key="4">
    <source>
        <dbReference type="ARBA" id="ARBA00022553"/>
    </source>
</evidence>
<keyword evidence="9" id="KW-1133">Transmembrane helix</keyword>
<keyword evidence="5" id="KW-0808">Transferase</keyword>
<evidence type="ECO:0000259" key="12">
    <source>
        <dbReference type="PROSITE" id="PS50885"/>
    </source>
</evidence>
<dbReference type="SUPFAM" id="SSF47384">
    <property type="entry name" value="Homodimeric domain of signal transducing histidine kinase"/>
    <property type="match status" value="1"/>
</dbReference>
<dbReference type="InterPro" id="IPR003660">
    <property type="entry name" value="HAMP_dom"/>
</dbReference>
<dbReference type="GO" id="GO:0016020">
    <property type="term" value="C:membrane"/>
    <property type="evidence" value="ECO:0007669"/>
    <property type="project" value="UniProtKB-SubCell"/>
</dbReference>
<dbReference type="Pfam" id="PF00672">
    <property type="entry name" value="HAMP"/>
    <property type="match status" value="1"/>
</dbReference>
<dbReference type="InterPro" id="IPR036890">
    <property type="entry name" value="HATPase_C_sf"/>
</dbReference>
<dbReference type="Proteomes" id="UP000192906">
    <property type="component" value="Unassembled WGS sequence"/>
</dbReference>
<accession>A0A1X7DFR1</accession>
<dbReference type="CDD" id="cd00082">
    <property type="entry name" value="HisKA"/>
    <property type="match status" value="1"/>
</dbReference>
<name>A0A1X7DFR1_9BACT</name>
<dbReference type="InterPro" id="IPR036097">
    <property type="entry name" value="HisK_dim/P_sf"/>
</dbReference>
<evidence type="ECO:0000256" key="7">
    <source>
        <dbReference type="ARBA" id="ARBA00023012"/>
    </source>
</evidence>
<dbReference type="Pfam" id="PF00072">
    <property type="entry name" value="Response_reg"/>
    <property type="match status" value="1"/>
</dbReference>
<dbReference type="PROSITE" id="PS50109">
    <property type="entry name" value="HIS_KIN"/>
    <property type="match status" value="1"/>
</dbReference>
<feature type="modified residue" description="4-aspartylphosphate" evidence="8">
    <location>
        <position position="699"/>
    </location>
</feature>
<dbReference type="InterPro" id="IPR001789">
    <property type="entry name" value="Sig_transdc_resp-reg_receiver"/>
</dbReference>
<keyword evidence="14" id="KW-1185">Reference proteome</keyword>
<dbReference type="Gene3D" id="1.10.287.130">
    <property type="match status" value="1"/>
</dbReference>
<feature type="domain" description="HAMP" evidence="12">
    <location>
        <begin position="175"/>
        <end position="227"/>
    </location>
</feature>
<keyword evidence="7" id="KW-0902">Two-component regulatory system</keyword>
<dbReference type="PANTHER" id="PTHR45339:SF1">
    <property type="entry name" value="HYBRID SIGNAL TRANSDUCTION HISTIDINE KINASE J"/>
    <property type="match status" value="1"/>
</dbReference>
<feature type="domain" description="Histidine kinase" evidence="10">
    <location>
        <begin position="274"/>
        <end position="499"/>
    </location>
</feature>
<dbReference type="CDD" id="cd17546">
    <property type="entry name" value="REC_hyHK_CKI1_RcsC-like"/>
    <property type="match status" value="1"/>
</dbReference>
<dbReference type="AlphaFoldDB" id="A0A1X7DFR1"/>
<sequence length="771" mass="86324">MRSDSLRLKISIGTGFILAVFFFFLGCYIIDSQKKLLEDRLYIYGSSMASLTARSCSEYIPHFSFFLIEEFALSIEQSPQVAFCEIYDNNGATLLQSANIISKTHTFKKKPQSAENIMVVSRPIINEGKQLGRVDIGLKLDKVKREISAKTFNLIIIFSACMFCTIIALDAFFTRIIITPLGILDRNTKKIANREFVTADMGKRSDEIGRLAHNFNYMSNSLEFLYTNLEFKVHERTNELEKANSNLVKAIAESKAMAVEAERGTVAKSQFLAAMSHEIRTPMNAILGMAEILEDSGLDSDQKKFIEILQEAGKSLLHLINEILDLSKIEAGQIHFDHQDIDLDHLLGKSFKVTALAASGKGLELAYSIKRGIPKKITGDPSRLQQIFVNLIGNAIKFTEKGFVVVEVSLNDSKTVTAENKVEIHFAVKDSGIGIEENKIESIFGRFTQEDSSTTRQYGGTGLGLSICKSLCEAMGGNIWMESKKGFGSTVHMNISFSVPDTAYLNDSILKNKSLLLITDQDYSREAFSARISSIAKRVDKARSFEIGRALILEKELIKQNYDFVLIKEDIHGWKWSKTVSSLTKLQVPEERIILMALIDHEVIDKSFKGNVLLKPLTLFDLENAARDILLKISEDSHVAKTEHEHKALEILLVEDNNANCMLIELFFKDLPHKLTIVQNGQEGLDAATSANFDLILMDIEMPIMDGYECTLKIREWEKSEGKEHCKIIALTAHALPEVKDKILMAGCDSFLTKPISKGKITDVLNEHCKA</sequence>
<evidence type="ECO:0000256" key="5">
    <source>
        <dbReference type="ARBA" id="ARBA00022679"/>
    </source>
</evidence>
<gene>
    <name evidence="13" type="ORF">SAMN06295933_1822</name>
</gene>
<evidence type="ECO:0000259" key="11">
    <source>
        <dbReference type="PROSITE" id="PS50110"/>
    </source>
</evidence>
<dbReference type="GO" id="GO:0000155">
    <property type="term" value="F:phosphorelay sensor kinase activity"/>
    <property type="evidence" value="ECO:0007669"/>
    <property type="project" value="InterPro"/>
</dbReference>
<dbReference type="FunFam" id="3.30.565.10:FF:000010">
    <property type="entry name" value="Sensor histidine kinase RcsC"/>
    <property type="match status" value="1"/>
</dbReference>
<dbReference type="EMBL" id="FWZU01000003">
    <property type="protein sequence ID" value="SMF14432.1"/>
    <property type="molecule type" value="Genomic_DNA"/>
</dbReference>
<dbReference type="PROSITE" id="PS50885">
    <property type="entry name" value="HAMP"/>
    <property type="match status" value="1"/>
</dbReference>
<keyword evidence="4 8" id="KW-0597">Phosphoprotein</keyword>
<dbReference type="SUPFAM" id="SSF52172">
    <property type="entry name" value="CheY-like"/>
    <property type="match status" value="1"/>
</dbReference>
<evidence type="ECO:0000259" key="10">
    <source>
        <dbReference type="PROSITE" id="PS50109"/>
    </source>
</evidence>
<organism evidence="13 14">
    <name type="scientific">Desulfovibrio gilichinskyi</name>
    <dbReference type="NCBI Taxonomy" id="1519643"/>
    <lineage>
        <taxon>Bacteria</taxon>
        <taxon>Pseudomonadati</taxon>
        <taxon>Thermodesulfobacteriota</taxon>
        <taxon>Desulfovibrionia</taxon>
        <taxon>Desulfovibrionales</taxon>
        <taxon>Desulfovibrionaceae</taxon>
        <taxon>Desulfovibrio</taxon>
    </lineage>
</organism>
<dbReference type="InterPro" id="IPR003661">
    <property type="entry name" value="HisK_dim/P_dom"/>
</dbReference>
<dbReference type="PROSITE" id="PS50110">
    <property type="entry name" value="RESPONSE_REGULATORY"/>
    <property type="match status" value="1"/>
</dbReference>
<dbReference type="CDD" id="cd16922">
    <property type="entry name" value="HATPase_EvgS-ArcB-TorS-like"/>
    <property type="match status" value="1"/>
</dbReference>
<dbReference type="InterPro" id="IPR011006">
    <property type="entry name" value="CheY-like_superfamily"/>
</dbReference>
<dbReference type="OrthoDB" id="5378360at2"/>
<dbReference type="SUPFAM" id="SSF55874">
    <property type="entry name" value="ATPase domain of HSP90 chaperone/DNA topoisomerase II/histidine kinase"/>
    <property type="match status" value="1"/>
</dbReference>
<evidence type="ECO:0000313" key="13">
    <source>
        <dbReference type="EMBL" id="SMF14432.1"/>
    </source>
</evidence>
<dbReference type="Gene3D" id="3.30.565.10">
    <property type="entry name" value="Histidine kinase-like ATPase, C-terminal domain"/>
    <property type="match status" value="1"/>
</dbReference>
<dbReference type="Gene3D" id="3.40.50.2300">
    <property type="match status" value="1"/>
</dbReference>
<evidence type="ECO:0000256" key="2">
    <source>
        <dbReference type="ARBA" id="ARBA00004370"/>
    </source>
</evidence>
<feature type="transmembrane region" description="Helical" evidence="9">
    <location>
        <begin position="12"/>
        <end position="30"/>
    </location>
</feature>
<evidence type="ECO:0000256" key="6">
    <source>
        <dbReference type="ARBA" id="ARBA00022777"/>
    </source>
</evidence>
<keyword evidence="9" id="KW-0472">Membrane</keyword>
<dbReference type="SMART" id="SM00304">
    <property type="entry name" value="HAMP"/>
    <property type="match status" value="1"/>
</dbReference>
<dbReference type="SMART" id="SM00387">
    <property type="entry name" value="HATPase_c"/>
    <property type="match status" value="1"/>
</dbReference>
<dbReference type="SMART" id="SM00388">
    <property type="entry name" value="HisKA"/>
    <property type="match status" value="1"/>
</dbReference>
<dbReference type="Gene3D" id="6.10.340.10">
    <property type="match status" value="1"/>
</dbReference>
<protein>
    <recommendedName>
        <fullName evidence="3">histidine kinase</fullName>
        <ecNumber evidence="3">2.7.13.3</ecNumber>
    </recommendedName>
</protein>
<dbReference type="PROSITE" id="PS51257">
    <property type="entry name" value="PROKAR_LIPOPROTEIN"/>
    <property type="match status" value="1"/>
</dbReference>